<reference evidence="3 4" key="1">
    <citation type="submission" date="2018-10" db="EMBL/GenBank/DDBJ databases">
        <title>Sequencing the genomes of 1000 actinobacteria strains.</title>
        <authorList>
            <person name="Klenk H.-P."/>
        </authorList>
    </citation>
    <scope>NUCLEOTIDE SEQUENCE [LARGE SCALE GENOMIC DNA]</scope>
    <source>
        <strain evidence="3 4">DSM 44267</strain>
    </source>
</reference>
<keyword evidence="1" id="KW-0862">Zinc</keyword>
<comment type="caution">
    <text evidence="3">The sequence shown here is derived from an EMBL/GenBank/DDBJ whole genome shotgun (WGS) entry which is preliminary data.</text>
</comment>
<name>A0A495Y003_9MICO</name>
<gene>
    <name evidence="3" type="ORF">DFJ68_1519</name>
</gene>
<dbReference type="AlphaFoldDB" id="A0A495Y003"/>
<proteinExistence type="predicted"/>
<dbReference type="PANTHER" id="PTHR12993:SF28">
    <property type="entry name" value="LMBE FAMILY PROTEIN"/>
    <property type="match status" value="1"/>
</dbReference>
<dbReference type="SUPFAM" id="SSF102588">
    <property type="entry name" value="LmbE-like"/>
    <property type="match status" value="1"/>
</dbReference>
<evidence type="ECO:0000313" key="4">
    <source>
        <dbReference type="Proteomes" id="UP000278440"/>
    </source>
</evidence>
<sequence>MTSESRADGRSEANGTSGTEGAGDAGRPGGVLTALDDSGVERVLCVAAHPDDLEYGAAAAVDRWTRAGKTVTYLLVTRGEAGIDTMHPDESGPVREQEERDGAAEVGVTVVEFLDGFADGTVEHSLDLRRAIAREIRVRRPDLIVSLTHADQFAGGGVNQADHRAVGLAVVDARADAGNRWIFPELVEEGHEPWSAPQVFVTADPAPTHVVDVSGHLEAAVRSLAAHARYLEALGPDYPSPRELLTGILDGRAAGRESGHALAGRLLG</sequence>
<feature type="compositionally biased region" description="Gly residues" evidence="2">
    <location>
        <begin position="18"/>
        <end position="29"/>
    </location>
</feature>
<dbReference type="GO" id="GO:0016137">
    <property type="term" value="P:glycoside metabolic process"/>
    <property type="evidence" value="ECO:0007669"/>
    <property type="project" value="UniProtKB-ARBA"/>
</dbReference>
<dbReference type="InterPro" id="IPR024078">
    <property type="entry name" value="LmbE-like_dom_sf"/>
</dbReference>
<evidence type="ECO:0000313" key="3">
    <source>
        <dbReference type="EMBL" id="RKT78083.1"/>
    </source>
</evidence>
<accession>A0A495Y003</accession>
<dbReference type="GO" id="GO:0016811">
    <property type="term" value="F:hydrolase activity, acting on carbon-nitrogen (but not peptide) bonds, in linear amides"/>
    <property type="evidence" value="ECO:0007669"/>
    <property type="project" value="TreeGrafter"/>
</dbReference>
<dbReference type="RefSeq" id="WP_121032229.1">
    <property type="nucleotide sequence ID" value="NZ_RBXT01000001.1"/>
</dbReference>
<dbReference type="Pfam" id="PF02585">
    <property type="entry name" value="PIG-L"/>
    <property type="match status" value="1"/>
</dbReference>
<feature type="region of interest" description="Disordered" evidence="2">
    <location>
        <begin position="1"/>
        <end position="33"/>
    </location>
</feature>
<dbReference type="OrthoDB" id="3514174at2"/>
<evidence type="ECO:0000256" key="2">
    <source>
        <dbReference type="SAM" id="MobiDB-lite"/>
    </source>
</evidence>
<dbReference type="EMBL" id="RBXT01000001">
    <property type="protein sequence ID" value="RKT78083.1"/>
    <property type="molecule type" value="Genomic_DNA"/>
</dbReference>
<feature type="compositionally biased region" description="Basic and acidic residues" evidence="2">
    <location>
        <begin position="1"/>
        <end position="11"/>
    </location>
</feature>
<organism evidence="3 4">
    <name type="scientific">Terracoccus luteus</name>
    <dbReference type="NCBI Taxonomy" id="53356"/>
    <lineage>
        <taxon>Bacteria</taxon>
        <taxon>Bacillati</taxon>
        <taxon>Actinomycetota</taxon>
        <taxon>Actinomycetes</taxon>
        <taxon>Micrococcales</taxon>
        <taxon>Intrasporangiaceae</taxon>
        <taxon>Terracoccus</taxon>
    </lineage>
</organism>
<evidence type="ECO:0000256" key="1">
    <source>
        <dbReference type="ARBA" id="ARBA00022833"/>
    </source>
</evidence>
<protein>
    <submittedName>
        <fullName evidence="3">LmbE family N-acetylglucosaminyl deacetylase</fullName>
    </submittedName>
</protein>
<dbReference type="Gene3D" id="3.40.50.10320">
    <property type="entry name" value="LmbE-like"/>
    <property type="match status" value="1"/>
</dbReference>
<dbReference type="PANTHER" id="PTHR12993">
    <property type="entry name" value="N-ACETYLGLUCOSAMINYL-PHOSPHATIDYLINOSITOL DE-N-ACETYLASE-RELATED"/>
    <property type="match status" value="1"/>
</dbReference>
<dbReference type="InterPro" id="IPR003737">
    <property type="entry name" value="GlcNAc_PI_deacetylase-related"/>
</dbReference>
<keyword evidence="4" id="KW-1185">Reference proteome</keyword>
<dbReference type="Proteomes" id="UP000278440">
    <property type="component" value="Unassembled WGS sequence"/>
</dbReference>